<feature type="transmembrane region" description="Helical" evidence="7">
    <location>
        <begin position="176"/>
        <end position="194"/>
    </location>
</feature>
<evidence type="ECO:0000313" key="8">
    <source>
        <dbReference type="EMBL" id="MCY9598694.1"/>
    </source>
</evidence>
<reference evidence="8 11" key="2">
    <citation type="submission" date="2022-05" db="EMBL/GenBank/DDBJ databases">
        <title>Genome Sequencing of Bee-Associated Microbes.</title>
        <authorList>
            <person name="Dunlap C."/>
        </authorList>
    </citation>
    <scope>NUCLEOTIDE SEQUENCE [LARGE SCALE GENOMIC DNA]</scope>
    <source>
        <strain evidence="8 11">NRRL B-23120</strain>
    </source>
</reference>
<evidence type="ECO:0000256" key="2">
    <source>
        <dbReference type="ARBA" id="ARBA00006386"/>
    </source>
</evidence>
<evidence type="ECO:0000256" key="6">
    <source>
        <dbReference type="ARBA" id="ARBA00023136"/>
    </source>
</evidence>
<dbReference type="EMBL" id="CP026520">
    <property type="protein sequence ID" value="QAV16235.1"/>
    <property type="molecule type" value="Genomic_DNA"/>
</dbReference>
<dbReference type="Proteomes" id="UP001527202">
    <property type="component" value="Unassembled WGS sequence"/>
</dbReference>
<evidence type="ECO:0000313" key="10">
    <source>
        <dbReference type="Proteomes" id="UP000288943"/>
    </source>
</evidence>
<sequence length="352" mass="37446">MNTSPIPVSTKSRPRSAYWKPFLFIAILIGGLFYVKWEPYFHKALTAAAKHDIGKSILAGSAEPSLAAAWDYSVVYFKAVWKAAILGIVLGSLLQVLIPQDWLKRVFGKRTFGSTVAGGLSAMPGMMCSCCAAPVAVGMRKQSGSIGSALAFWIGNPVLNPATIIFMGFVLGWKFAVLRIAAGVVLVFGVSYWAERLVKKDDAVTGELPQIPAAQHQSGPVVVRWLKALWTMFWTVVPVYFIAVFILGAARAWLFPALDPAIGNSLVALIGLALAGTLFVIPTAAEIPIAKTMMALGLGTGPAAALIMTLPAVSLPSLIMVRKAFPARVLWFTAGMVALTGIVTGVVGIFVL</sequence>
<dbReference type="KEGG" id="pchi:PC41400_00380"/>
<keyword evidence="11" id="KW-1185">Reference proteome</keyword>
<gene>
    <name evidence="8" type="ORF">M5X16_23345</name>
    <name evidence="9" type="ORF">PC41400_00380</name>
</gene>
<dbReference type="Proteomes" id="UP000288943">
    <property type="component" value="Chromosome"/>
</dbReference>
<dbReference type="AlphaFoldDB" id="A0A410WPE3"/>
<protein>
    <submittedName>
        <fullName evidence="9">Permease</fullName>
    </submittedName>
</protein>
<reference evidence="9 10" key="1">
    <citation type="submission" date="2018-01" db="EMBL/GenBank/DDBJ databases">
        <title>The whole genome sequencing and assembly of Paenibacillus chitinolyticus KCCM 41400 strain.</title>
        <authorList>
            <person name="Kim J.-Y."/>
            <person name="Park M.-K."/>
            <person name="Lee Y.-J."/>
            <person name="Yi H."/>
            <person name="Bahn Y.-S."/>
            <person name="Kim J.F."/>
            <person name="Lee D.-W."/>
        </authorList>
    </citation>
    <scope>NUCLEOTIDE SEQUENCE [LARGE SCALE GENOMIC DNA]</scope>
    <source>
        <strain evidence="9 10">KCCM 41400</strain>
    </source>
</reference>
<keyword evidence="6 7" id="KW-0472">Membrane</keyword>
<evidence type="ECO:0000256" key="7">
    <source>
        <dbReference type="SAM" id="Phobius"/>
    </source>
</evidence>
<dbReference type="PANTHER" id="PTHR43299:SF1">
    <property type="entry name" value="UPF0718 PROTEIN YRAQ"/>
    <property type="match status" value="1"/>
</dbReference>
<dbReference type="RefSeq" id="WP_042231269.1">
    <property type="nucleotide sequence ID" value="NZ_CP026520.1"/>
</dbReference>
<feature type="transmembrane region" description="Helical" evidence="7">
    <location>
        <begin position="261"/>
        <end position="281"/>
    </location>
</feature>
<feature type="transmembrane region" description="Helical" evidence="7">
    <location>
        <begin position="118"/>
        <end position="137"/>
    </location>
</feature>
<feature type="transmembrane region" description="Helical" evidence="7">
    <location>
        <begin position="233"/>
        <end position="255"/>
    </location>
</feature>
<dbReference type="OrthoDB" id="8771795at2"/>
<organism evidence="9 10">
    <name type="scientific">Paenibacillus chitinolyticus</name>
    <dbReference type="NCBI Taxonomy" id="79263"/>
    <lineage>
        <taxon>Bacteria</taxon>
        <taxon>Bacillati</taxon>
        <taxon>Bacillota</taxon>
        <taxon>Bacilli</taxon>
        <taxon>Bacillales</taxon>
        <taxon>Paenibacillaceae</taxon>
        <taxon>Paenibacillus</taxon>
    </lineage>
</organism>
<accession>A0A410WPE3</accession>
<keyword evidence="5 7" id="KW-1133">Transmembrane helix</keyword>
<feature type="transmembrane region" description="Helical" evidence="7">
    <location>
        <begin position="17"/>
        <end position="35"/>
    </location>
</feature>
<dbReference type="EMBL" id="JAMDMJ010000034">
    <property type="protein sequence ID" value="MCY9598694.1"/>
    <property type="molecule type" value="Genomic_DNA"/>
</dbReference>
<feature type="transmembrane region" description="Helical" evidence="7">
    <location>
        <begin position="149"/>
        <end position="170"/>
    </location>
</feature>
<feature type="transmembrane region" description="Helical" evidence="7">
    <location>
        <begin position="293"/>
        <end position="317"/>
    </location>
</feature>
<dbReference type="InterPro" id="IPR005524">
    <property type="entry name" value="DUF318"/>
</dbReference>
<keyword evidence="3" id="KW-1003">Cell membrane</keyword>
<feature type="transmembrane region" description="Helical" evidence="7">
    <location>
        <begin position="329"/>
        <end position="351"/>
    </location>
</feature>
<evidence type="ECO:0000256" key="1">
    <source>
        <dbReference type="ARBA" id="ARBA00004651"/>
    </source>
</evidence>
<evidence type="ECO:0000256" key="5">
    <source>
        <dbReference type="ARBA" id="ARBA00022989"/>
    </source>
</evidence>
<evidence type="ECO:0000313" key="11">
    <source>
        <dbReference type="Proteomes" id="UP001527202"/>
    </source>
</evidence>
<evidence type="ECO:0000256" key="4">
    <source>
        <dbReference type="ARBA" id="ARBA00022692"/>
    </source>
</evidence>
<name>A0A410WPE3_9BACL</name>
<dbReference type="Pfam" id="PF03773">
    <property type="entry name" value="ArsP_1"/>
    <property type="match status" value="1"/>
</dbReference>
<proteinExistence type="inferred from homology"/>
<comment type="subcellular location">
    <subcellularLocation>
        <location evidence="1">Cell membrane</location>
        <topology evidence="1">Multi-pass membrane protein</topology>
    </subcellularLocation>
</comment>
<comment type="similarity">
    <text evidence="2">Belongs to the UPF0718 family.</text>
</comment>
<dbReference type="GeneID" id="95373271"/>
<feature type="transmembrane region" description="Helical" evidence="7">
    <location>
        <begin position="79"/>
        <end position="98"/>
    </location>
</feature>
<evidence type="ECO:0000256" key="3">
    <source>
        <dbReference type="ARBA" id="ARBA00022475"/>
    </source>
</evidence>
<evidence type="ECO:0000313" key="9">
    <source>
        <dbReference type="EMBL" id="QAV16235.1"/>
    </source>
</evidence>
<keyword evidence="4 7" id="KW-0812">Transmembrane</keyword>
<dbReference type="PANTHER" id="PTHR43299">
    <property type="entry name" value="UPF0718 PROTEIN YRAQ"/>
    <property type="match status" value="1"/>
</dbReference>
<dbReference type="GO" id="GO:0005886">
    <property type="term" value="C:plasma membrane"/>
    <property type="evidence" value="ECO:0007669"/>
    <property type="project" value="UniProtKB-SubCell"/>
</dbReference>